<evidence type="ECO:0000313" key="2">
    <source>
        <dbReference type="Proteomes" id="UP001189429"/>
    </source>
</evidence>
<dbReference type="EMBL" id="CAUYUJ010020943">
    <property type="protein sequence ID" value="CAK0901511.1"/>
    <property type="molecule type" value="Genomic_DNA"/>
</dbReference>
<proteinExistence type="predicted"/>
<keyword evidence="2" id="KW-1185">Reference proteome</keyword>
<accession>A0ABN9XTD2</accession>
<protein>
    <submittedName>
        <fullName evidence="1">Uncharacterized protein</fullName>
    </submittedName>
</protein>
<dbReference type="Proteomes" id="UP001189429">
    <property type="component" value="Unassembled WGS sequence"/>
</dbReference>
<gene>
    <name evidence="1" type="ORF">PCOR1329_LOCUS78434</name>
</gene>
<sequence length="102" mass="10401">MRLLPQRRAHSSRKPAAVLRMQPVLVESCPASGVDQQAVLPLLVGCRRGGGGGPPPRPTYDGGGRASAACALALAQRTLASAAFAAALSTEGGQLANVWLSL</sequence>
<comment type="caution">
    <text evidence="1">The sequence shown here is derived from an EMBL/GenBank/DDBJ whole genome shotgun (WGS) entry which is preliminary data.</text>
</comment>
<evidence type="ECO:0000313" key="1">
    <source>
        <dbReference type="EMBL" id="CAK0901511.1"/>
    </source>
</evidence>
<reference evidence="1" key="1">
    <citation type="submission" date="2023-10" db="EMBL/GenBank/DDBJ databases">
        <authorList>
            <person name="Chen Y."/>
            <person name="Shah S."/>
            <person name="Dougan E. K."/>
            <person name="Thang M."/>
            <person name="Chan C."/>
        </authorList>
    </citation>
    <scope>NUCLEOTIDE SEQUENCE [LARGE SCALE GENOMIC DNA]</scope>
</reference>
<name>A0ABN9XTD2_9DINO</name>
<organism evidence="1 2">
    <name type="scientific">Prorocentrum cordatum</name>
    <dbReference type="NCBI Taxonomy" id="2364126"/>
    <lineage>
        <taxon>Eukaryota</taxon>
        <taxon>Sar</taxon>
        <taxon>Alveolata</taxon>
        <taxon>Dinophyceae</taxon>
        <taxon>Prorocentrales</taxon>
        <taxon>Prorocentraceae</taxon>
        <taxon>Prorocentrum</taxon>
    </lineage>
</organism>